<dbReference type="Proteomes" id="UP000194236">
    <property type="component" value="Unassembled WGS sequence"/>
</dbReference>
<dbReference type="PANTHER" id="PTHR43691:SF11">
    <property type="entry name" value="FI09636P-RELATED"/>
    <property type="match status" value="1"/>
</dbReference>
<dbReference type="InterPro" id="IPR035994">
    <property type="entry name" value="Nucleoside_phosphorylase_sf"/>
</dbReference>
<name>A0A1Y3B1T7_EURMA</name>
<evidence type="ECO:0000313" key="2">
    <source>
        <dbReference type="Proteomes" id="UP000194236"/>
    </source>
</evidence>
<dbReference type="GO" id="GO:0005829">
    <property type="term" value="C:cytosol"/>
    <property type="evidence" value="ECO:0007669"/>
    <property type="project" value="TreeGrafter"/>
</dbReference>
<evidence type="ECO:0000313" key="1">
    <source>
        <dbReference type="EMBL" id="OTF74792.1"/>
    </source>
</evidence>
<comment type="caution">
    <text evidence="1">The sequence shown here is derived from an EMBL/GenBank/DDBJ whole genome shotgun (WGS) entry which is preliminary data.</text>
</comment>
<dbReference type="Gene3D" id="3.40.50.1580">
    <property type="entry name" value="Nucleoside phosphorylase domain"/>
    <property type="match status" value="1"/>
</dbReference>
<dbReference type="AlphaFoldDB" id="A0A1Y3B1T7"/>
<protein>
    <submittedName>
        <fullName evidence="1">Uridine phosphorylase 1-like protein</fullName>
    </submittedName>
</protein>
<keyword evidence="2" id="KW-1185">Reference proteome</keyword>
<proteinExistence type="predicted"/>
<sequence length="111" mass="12805">ESQSRIDGAICNHTIDDKFNRLDHLKKAGIVNIEMESLVFGSMCRYVNVDAAIICVTLVNRFDGDQVRLSKQQYQELQKRPQKLAIDFIKQRLATIIYNDNSSNHNHQNNK</sequence>
<dbReference type="GO" id="GO:0006218">
    <property type="term" value="P:uridine catabolic process"/>
    <property type="evidence" value="ECO:0007669"/>
    <property type="project" value="TreeGrafter"/>
</dbReference>
<gene>
    <name evidence="1" type="ORF">BLA29_005931</name>
</gene>
<dbReference type="PANTHER" id="PTHR43691">
    <property type="entry name" value="URIDINE PHOSPHORYLASE"/>
    <property type="match status" value="1"/>
</dbReference>
<dbReference type="SUPFAM" id="SSF53167">
    <property type="entry name" value="Purine and uridine phosphorylases"/>
    <property type="match status" value="1"/>
</dbReference>
<feature type="non-terminal residue" evidence="1">
    <location>
        <position position="1"/>
    </location>
</feature>
<dbReference type="GO" id="GO:0004850">
    <property type="term" value="F:uridine phosphorylase activity"/>
    <property type="evidence" value="ECO:0007669"/>
    <property type="project" value="TreeGrafter"/>
</dbReference>
<accession>A0A1Y3B1T7</accession>
<reference evidence="1 2" key="1">
    <citation type="submission" date="2017-03" db="EMBL/GenBank/DDBJ databases">
        <title>Genome Survey of Euroglyphus maynei.</title>
        <authorList>
            <person name="Arlian L.G."/>
            <person name="Morgan M.S."/>
            <person name="Rider S.D."/>
        </authorList>
    </citation>
    <scope>NUCLEOTIDE SEQUENCE [LARGE SCALE GENOMIC DNA]</scope>
    <source>
        <strain evidence="1">Arlian Lab</strain>
        <tissue evidence="1">Whole body</tissue>
    </source>
</reference>
<dbReference type="EMBL" id="MUJZ01045236">
    <property type="protein sequence ID" value="OTF74792.1"/>
    <property type="molecule type" value="Genomic_DNA"/>
</dbReference>
<dbReference type="OrthoDB" id="204058at2759"/>
<organism evidence="1 2">
    <name type="scientific">Euroglyphus maynei</name>
    <name type="common">Mayne's house dust mite</name>
    <dbReference type="NCBI Taxonomy" id="6958"/>
    <lineage>
        <taxon>Eukaryota</taxon>
        <taxon>Metazoa</taxon>
        <taxon>Ecdysozoa</taxon>
        <taxon>Arthropoda</taxon>
        <taxon>Chelicerata</taxon>
        <taxon>Arachnida</taxon>
        <taxon>Acari</taxon>
        <taxon>Acariformes</taxon>
        <taxon>Sarcoptiformes</taxon>
        <taxon>Astigmata</taxon>
        <taxon>Psoroptidia</taxon>
        <taxon>Analgoidea</taxon>
        <taxon>Pyroglyphidae</taxon>
        <taxon>Pyroglyphinae</taxon>
        <taxon>Euroglyphus</taxon>
    </lineage>
</organism>